<dbReference type="InterPro" id="IPR013750">
    <property type="entry name" value="GHMP_kinase_C_dom"/>
</dbReference>
<evidence type="ECO:0000259" key="13">
    <source>
        <dbReference type="Pfam" id="PF00288"/>
    </source>
</evidence>
<dbReference type="PROSITE" id="PS00627">
    <property type="entry name" value="GHMP_KINASES_ATP"/>
    <property type="match status" value="1"/>
</dbReference>
<comment type="subcellular location">
    <subcellularLocation>
        <location evidence="11">Cytoplasm</location>
    </subcellularLocation>
</comment>
<keyword evidence="4 11" id="KW-0479">Metal-binding</keyword>
<feature type="domain" description="Galactokinase N-terminal" evidence="15">
    <location>
        <begin position="11"/>
        <end position="59"/>
    </location>
</feature>
<feature type="active site" description="Proton acceptor" evidence="11">
    <location>
        <position position="176"/>
    </location>
</feature>
<dbReference type="OrthoDB" id="250531at2"/>
<feature type="domain" description="GHMP kinase C-terminal" evidence="14">
    <location>
        <begin position="286"/>
        <end position="367"/>
    </location>
</feature>
<evidence type="ECO:0000313" key="17">
    <source>
        <dbReference type="Proteomes" id="UP000198556"/>
    </source>
</evidence>
<keyword evidence="9 11" id="KW-0299">Galactose metabolism</keyword>
<dbReference type="GO" id="GO:0006012">
    <property type="term" value="P:galactose metabolic process"/>
    <property type="evidence" value="ECO:0007669"/>
    <property type="project" value="UniProtKB-UniRule"/>
</dbReference>
<dbReference type="InterPro" id="IPR019539">
    <property type="entry name" value="GalKase_N"/>
</dbReference>
<dbReference type="PANTHER" id="PTHR10457:SF7">
    <property type="entry name" value="GALACTOKINASE-RELATED"/>
    <property type="match status" value="1"/>
</dbReference>
<dbReference type="Pfam" id="PF00288">
    <property type="entry name" value="GHMP_kinases_N"/>
    <property type="match status" value="1"/>
</dbReference>
<keyword evidence="10 11" id="KW-0119">Carbohydrate metabolism</keyword>
<dbReference type="Pfam" id="PF10509">
    <property type="entry name" value="GalKase_gal_bdg"/>
    <property type="match status" value="1"/>
</dbReference>
<dbReference type="FunFam" id="3.30.70.890:FF:000001">
    <property type="entry name" value="Galactokinase"/>
    <property type="match status" value="1"/>
</dbReference>
<dbReference type="AlphaFoldDB" id="A0A1H9IZX1"/>
<dbReference type="GO" id="GO:0004335">
    <property type="term" value="F:galactokinase activity"/>
    <property type="evidence" value="ECO:0007669"/>
    <property type="project" value="UniProtKB-UniRule"/>
</dbReference>
<feature type="binding site" evidence="11">
    <location>
        <begin position="35"/>
        <end position="38"/>
    </location>
    <ligand>
        <name>substrate</name>
    </ligand>
</feature>
<dbReference type="PROSITE" id="PS00106">
    <property type="entry name" value="GALACTOKINASE"/>
    <property type="match status" value="1"/>
</dbReference>
<comment type="catalytic activity">
    <reaction evidence="11">
        <text>alpha-D-galactose + ATP = alpha-D-galactose 1-phosphate + ADP + H(+)</text>
        <dbReference type="Rhea" id="RHEA:13553"/>
        <dbReference type="ChEBI" id="CHEBI:15378"/>
        <dbReference type="ChEBI" id="CHEBI:28061"/>
        <dbReference type="ChEBI" id="CHEBI:30616"/>
        <dbReference type="ChEBI" id="CHEBI:58336"/>
        <dbReference type="ChEBI" id="CHEBI:456216"/>
        <dbReference type="EC" id="2.7.1.6"/>
    </reaction>
</comment>
<dbReference type="PRINTS" id="PR00473">
    <property type="entry name" value="GALCTOKINASE"/>
</dbReference>
<comment type="pathway">
    <text evidence="11">Carbohydrate metabolism; galactose metabolism.</text>
</comment>
<keyword evidence="5 11" id="KW-0547">Nucleotide-binding</keyword>
<feature type="binding site" evidence="11">
    <location>
        <begin position="126"/>
        <end position="132"/>
    </location>
    <ligand>
        <name>ATP</name>
        <dbReference type="ChEBI" id="CHEBI:30616"/>
    </ligand>
</feature>
<keyword evidence="6 11" id="KW-0418">Kinase</keyword>
<dbReference type="InterPro" id="IPR006204">
    <property type="entry name" value="GHMP_kinase_N_dom"/>
</dbReference>
<evidence type="ECO:0000256" key="10">
    <source>
        <dbReference type="ARBA" id="ARBA00023277"/>
    </source>
</evidence>
<dbReference type="EMBL" id="FOGF01000007">
    <property type="protein sequence ID" value="SEQ80154.1"/>
    <property type="molecule type" value="Genomic_DNA"/>
</dbReference>
<dbReference type="GO" id="GO:0005829">
    <property type="term" value="C:cytosol"/>
    <property type="evidence" value="ECO:0007669"/>
    <property type="project" value="TreeGrafter"/>
</dbReference>
<dbReference type="PIRSF" id="PIRSF000530">
    <property type="entry name" value="Galactokinase"/>
    <property type="match status" value="1"/>
</dbReference>
<dbReference type="NCBIfam" id="TIGR00131">
    <property type="entry name" value="gal_kin"/>
    <property type="match status" value="1"/>
</dbReference>
<dbReference type="InterPro" id="IPR022963">
    <property type="entry name" value="Galactokinase_bac"/>
</dbReference>
<dbReference type="InterPro" id="IPR036554">
    <property type="entry name" value="GHMP_kinase_C_sf"/>
</dbReference>
<evidence type="ECO:0000313" key="16">
    <source>
        <dbReference type="EMBL" id="SEQ80154.1"/>
    </source>
</evidence>
<evidence type="ECO:0000256" key="8">
    <source>
        <dbReference type="ARBA" id="ARBA00022842"/>
    </source>
</evidence>
<dbReference type="SUPFAM" id="SSF55060">
    <property type="entry name" value="GHMP Kinase, C-terminal domain"/>
    <property type="match status" value="1"/>
</dbReference>
<dbReference type="InterPro" id="IPR000705">
    <property type="entry name" value="Galactokinase"/>
</dbReference>
<organism evidence="16 17">
    <name type="scientific">Granulicatella balaenopterae</name>
    <dbReference type="NCBI Taxonomy" id="137733"/>
    <lineage>
        <taxon>Bacteria</taxon>
        <taxon>Bacillati</taxon>
        <taxon>Bacillota</taxon>
        <taxon>Bacilli</taxon>
        <taxon>Lactobacillales</taxon>
        <taxon>Carnobacteriaceae</taxon>
        <taxon>Granulicatella</taxon>
    </lineage>
</organism>
<evidence type="ECO:0000256" key="9">
    <source>
        <dbReference type="ARBA" id="ARBA00023144"/>
    </source>
</evidence>
<dbReference type="InterPro" id="IPR019741">
    <property type="entry name" value="Galactokinase_CS"/>
</dbReference>
<dbReference type="HAMAP" id="MF_00246">
    <property type="entry name" value="Galactokinase"/>
    <property type="match status" value="1"/>
</dbReference>
<dbReference type="Pfam" id="PF08544">
    <property type="entry name" value="GHMP_kinases_C"/>
    <property type="match status" value="1"/>
</dbReference>
<proteinExistence type="inferred from homology"/>
<dbReference type="SUPFAM" id="SSF54211">
    <property type="entry name" value="Ribosomal protein S5 domain 2-like"/>
    <property type="match status" value="1"/>
</dbReference>
<dbReference type="Proteomes" id="UP000198556">
    <property type="component" value="Unassembled WGS sequence"/>
</dbReference>
<evidence type="ECO:0000256" key="3">
    <source>
        <dbReference type="ARBA" id="ARBA00022679"/>
    </source>
</evidence>
<feature type="binding site" evidence="11">
    <location>
        <position position="226"/>
    </location>
    <ligand>
        <name>substrate</name>
    </ligand>
</feature>
<dbReference type="EC" id="2.7.1.6" evidence="11 12"/>
<dbReference type="FunFam" id="3.30.230.10:FF:000017">
    <property type="entry name" value="Galactokinase"/>
    <property type="match status" value="1"/>
</dbReference>
<dbReference type="RefSeq" id="WP_089746160.1">
    <property type="nucleotide sequence ID" value="NZ_FOGF01000007.1"/>
</dbReference>
<evidence type="ECO:0000256" key="4">
    <source>
        <dbReference type="ARBA" id="ARBA00022723"/>
    </source>
</evidence>
<reference evidence="16 17" key="1">
    <citation type="submission" date="2016-10" db="EMBL/GenBank/DDBJ databases">
        <authorList>
            <person name="de Groot N.N."/>
        </authorList>
    </citation>
    <scope>NUCLEOTIDE SEQUENCE [LARGE SCALE GENOMIC DNA]</scope>
    <source>
        <strain evidence="16 17">DSM 15827</strain>
    </source>
</reference>
<dbReference type="UniPathway" id="UPA00214"/>
<protein>
    <recommendedName>
        <fullName evidence="11 12">Galactokinase</fullName>
        <ecNumber evidence="11 12">2.7.1.6</ecNumber>
    </recommendedName>
    <alternativeName>
        <fullName evidence="11">Galactose kinase</fullName>
    </alternativeName>
</protein>
<evidence type="ECO:0000256" key="1">
    <source>
        <dbReference type="ARBA" id="ARBA00006566"/>
    </source>
</evidence>
<gene>
    <name evidence="11" type="primary">galK</name>
    <name evidence="16" type="ORF">SAMN05421767_10737</name>
</gene>
<keyword evidence="2 11" id="KW-0963">Cytoplasm</keyword>
<dbReference type="GO" id="GO:0005524">
    <property type="term" value="F:ATP binding"/>
    <property type="evidence" value="ECO:0007669"/>
    <property type="project" value="UniProtKB-UniRule"/>
</dbReference>
<sequence length="393" mass="43558">MKKDVKVLVDEFKGVFGVDEPQVFFAPGRINLIGEHTDYNGGYVFPCAISLGTYAVVSKRCDRELHLYSDNFKDNGLYQVLLDDLSFKKEDGWTNYVKGVFLYLQEMGYQLPYGLNILVYGNIPNGAGLSSSASLELLMGVVAKTIYGLEVSMIDLVKLGKKVENDYIGVNSGIMDQFAVGMGKENHAIQLDCNTLHYQLVPVNLKDEVILIMNTNKRRELADSKYNERFAETRQALKELQAHLDITTLADLTVEELETAKEYLSSDLLVKRARHAVSENERTIKAAELLKHGDVTGFGQLMKESHLSTEIDYQVTGKELDTLVHTAWGLDGVIGARMTGAGFGGCAIALVKKDCVEEVKQAIYNAYLEKIGYAPSFYLAEISDGASILMGDE</sequence>
<dbReference type="PANTHER" id="PTHR10457">
    <property type="entry name" value="MEVALONATE KINASE/GALACTOKINASE"/>
    <property type="match status" value="1"/>
</dbReference>
<keyword evidence="7 11" id="KW-0067">ATP-binding</keyword>
<keyword evidence="3 11" id="KW-0808">Transferase</keyword>
<evidence type="ECO:0000256" key="12">
    <source>
        <dbReference type="NCBIfam" id="TIGR00131"/>
    </source>
</evidence>
<evidence type="ECO:0000259" key="14">
    <source>
        <dbReference type="Pfam" id="PF08544"/>
    </source>
</evidence>
<dbReference type="GO" id="GO:0000287">
    <property type="term" value="F:magnesium ion binding"/>
    <property type="evidence" value="ECO:0007669"/>
    <property type="project" value="UniProtKB-UniRule"/>
</dbReference>
<dbReference type="InterPro" id="IPR006203">
    <property type="entry name" value="GHMP_knse_ATP-bd_CS"/>
</dbReference>
<dbReference type="PRINTS" id="PR00959">
    <property type="entry name" value="MEVGALKINASE"/>
</dbReference>
<evidence type="ECO:0000256" key="6">
    <source>
        <dbReference type="ARBA" id="ARBA00022777"/>
    </source>
</evidence>
<keyword evidence="8 11" id="KW-0460">Magnesium</keyword>
<accession>A0A1H9IZX1</accession>
<dbReference type="Gene3D" id="3.30.70.890">
    <property type="entry name" value="GHMP kinase, C-terminal domain"/>
    <property type="match status" value="1"/>
</dbReference>
<name>A0A1H9IZX1_9LACT</name>
<feature type="binding site" evidence="11">
    <location>
        <position position="69"/>
    </location>
    <ligand>
        <name>ATP</name>
        <dbReference type="ChEBI" id="CHEBI:30616"/>
    </ligand>
</feature>
<dbReference type="Gene3D" id="3.30.230.10">
    <property type="match status" value="1"/>
</dbReference>
<feature type="site" description="Transition state stabilizer" evidence="11">
    <location>
        <position position="29"/>
    </location>
</feature>
<dbReference type="InterPro" id="IPR014721">
    <property type="entry name" value="Ribsml_uS5_D2-typ_fold_subgr"/>
</dbReference>
<feature type="domain" description="GHMP kinase N-terminal" evidence="13">
    <location>
        <begin position="95"/>
        <end position="184"/>
    </location>
</feature>
<dbReference type="InterPro" id="IPR006206">
    <property type="entry name" value="Mevalonate/galactokinase"/>
</dbReference>
<dbReference type="NCBIfam" id="NF003705">
    <property type="entry name" value="PRK05322.1"/>
    <property type="match status" value="1"/>
</dbReference>
<evidence type="ECO:0000256" key="11">
    <source>
        <dbReference type="HAMAP-Rule" id="MF_00246"/>
    </source>
</evidence>
<comment type="similarity">
    <text evidence="1 11">Belongs to the GHMP kinase family. GalK subfamily.</text>
</comment>
<comment type="function">
    <text evidence="11">Catalyzes the transfer of the gamma-phosphate of ATP to D-galactose to form alpha-D-galactose-1-phosphate (Gal-1-P).</text>
</comment>
<dbReference type="STRING" id="137733.SAMN05421767_10737"/>
<evidence type="ECO:0000256" key="7">
    <source>
        <dbReference type="ARBA" id="ARBA00022840"/>
    </source>
</evidence>
<evidence type="ECO:0000256" key="5">
    <source>
        <dbReference type="ARBA" id="ARBA00022741"/>
    </source>
</evidence>
<feature type="binding site" evidence="11">
    <location>
        <position position="164"/>
    </location>
    <ligand>
        <name>Mg(2+)</name>
        <dbReference type="ChEBI" id="CHEBI:18420"/>
    </ligand>
</feature>
<keyword evidence="17" id="KW-1185">Reference proteome</keyword>
<evidence type="ECO:0000256" key="2">
    <source>
        <dbReference type="ARBA" id="ARBA00022490"/>
    </source>
</evidence>
<dbReference type="InterPro" id="IPR020568">
    <property type="entry name" value="Ribosomal_Su5_D2-typ_SF"/>
</dbReference>
<feature type="binding site" evidence="11">
    <location>
        <position position="132"/>
    </location>
    <ligand>
        <name>Mg(2+)</name>
        <dbReference type="ChEBI" id="CHEBI:18420"/>
    </ligand>
</feature>
<evidence type="ECO:0000259" key="15">
    <source>
        <dbReference type="Pfam" id="PF10509"/>
    </source>
</evidence>